<accession>A0A1H1WDG2</accession>
<dbReference type="GO" id="GO:0047545">
    <property type="term" value="F:(S)-2-hydroxyglutarate dehydrogenase activity"/>
    <property type="evidence" value="ECO:0007669"/>
    <property type="project" value="TreeGrafter"/>
</dbReference>
<evidence type="ECO:0000256" key="5">
    <source>
        <dbReference type="ARBA" id="ARBA00037941"/>
    </source>
</evidence>
<dbReference type="PANTHER" id="PTHR43104">
    <property type="entry name" value="L-2-HYDROXYGLUTARATE DEHYDROGENASE, MITOCHONDRIAL"/>
    <property type="match status" value="1"/>
</dbReference>
<comment type="cofactor">
    <cofactor evidence="1">
        <name>FAD</name>
        <dbReference type="ChEBI" id="CHEBI:57692"/>
    </cofactor>
</comment>
<dbReference type="Gene3D" id="3.50.50.60">
    <property type="entry name" value="FAD/NAD(P)-binding domain"/>
    <property type="match status" value="1"/>
</dbReference>
<evidence type="ECO:0000313" key="7">
    <source>
        <dbReference type="EMBL" id="SDS94700.1"/>
    </source>
</evidence>
<reference evidence="7 8" key="1">
    <citation type="submission" date="2016-10" db="EMBL/GenBank/DDBJ databases">
        <authorList>
            <person name="de Groot N.N."/>
        </authorList>
    </citation>
    <scope>NUCLEOTIDE SEQUENCE [LARGE SCALE GENOMIC DNA]</scope>
    <source>
        <strain evidence="7 8">DSM 21800</strain>
    </source>
</reference>
<dbReference type="Proteomes" id="UP000199103">
    <property type="component" value="Chromosome I"/>
</dbReference>
<dbReference type="InterPro" id="IPR036188">
    <property type="entry name" value="FAD/NAD-bd_sf"/>
</dbReference>
<keyword evidence="8" id="KW-1185">Reference proteome</keyword>
<evidence type="ECO:0000256" key="3">
    <source>
        <dbReference type="ARBA" id="ARBA00022827"/>
    </source>
</evidence>
<keyword evidence="3" id="KW-0274">FAD</keyword>
<evidence type="ECO:0000259" key="6">
    <source>
        <dbReference type="Pfam" id="PF01266"/>
    </source>
</evidence>
<dbReference type="GO" id="GO:0005737">
    <property type="term" value="C:cytoplasm"/>
    <property type="evidence" value="ECO:0007669"/>
    <property type="project" value="TreeGrafter"/>
</dbReference>
<dbReference type="SUPFAM" id="SSF51905">
    <property type="entry name" value="FAD/NAD(P)-binding domain"/>
    <property type="match status" value="1"/>
</dbReference>
<evidence type="ECO:0000256" key="2">
    <source>
        <dbReference type="ARBA" id="ARBA00022630"/>
    </source>
</evidence>
<feature type="domain" description="FAD dependent oxidoreductase" evidence="6">
    <location>
        <begin position="22"/>
        <end position="408"/>
    </location>
</feature>
<dbReference type="InterPro" id="IPR006076">
    <property type="entry name" value="FAD-dep_OxRdtase"/>
</dbReference>
<organism evidence="7 8">
    <name type="scientific">Microlunatus soli</name>
    <dbReference type="NCBI Taxonomy" id="630515"/>
    <lineage>
        <taxon>Bacteria</taxon>
        <taxon>Bacillati</taxon>
        <taxon>Actinomycetota</taxon>
        <taxon>Actinomycetes</taxon>
        <taxon>Propionibacteriales</taxon>
        <taxon>Propionibacteriaceae</taxon>
        <taxon>Microlunatus</taxon>
    </lineage>
</organism>
<dbReference type="PANTHER" id="PTHR43104:SF2">
    <property type="entry name" value="L-2-HYDROXYGLUTARATE DEHYDROGENASE, MITOCHONDRIAL"/>
    <property type="match status" value="1"/>
</dbReference>
<dbReference type="NCBIfam" id="NF008726">
    <property type="entry name" value="PRK11728.1"/>
    <property type="match status" value="1"/>
</dbReference>
<name>A0A1H1WDG2_9ACTN</name>
<dbReference type="STRING" id="630515.SAMN04489812_3587"/>
<protein>
    <submittedName>
        <fullName evidence="7">2-hydroxyglutarate dehydrogenase</fullName>
    </submittedName>
</protein>
<sequence>MLTAWASRGGVGSGGSMAQTYDIVVVGAGIVGLATARELRRRHRGLAIAVVEKESGPGRHQSGHNSGVLHAGVYYKPGSLKAQLCVRGKAAMERFATESGIEYETCGKLIVAIDDSELGRLAELEQRGLANGVAGLRMVGPEEMREIEPHVAGVRALHVPGTGIIDYGRVVDVLAAQLRAAGVDLHFGRRVIGLDRRAGTVVIRTSQGDLVTRRVVSCAGLQSDRVARLDSEPEVGIVPFRGDYYTLTPAARHLCRGLIYPVPDPALPFLGVHFTRRIDGSVWAGPNAVLATAREGYRRRDLDLRDLVGTVRQRGFHRMVRREWRTGAREVWRDVVKRAYLKDLQRYVPALAAHHLQFGPSGVRAQAIAGNGSLVDDFTLAVSPDSVHVLNAPSPAATASLAIASRLVDEVDRAFTLTAATAIAPPP</sequence>
<keyword evidence="4" id="KW-0560">Oxidoreductase</keyword>
<dbReference type="EMBL" id="LT629772">
    <property type="protein sequence ID" value="SDS94700.1"/>
    <property type="molecule type" value="Genomic_DNA"/>
</dbReference>
<evidence type="ECO:0000256" key="4">
    <source>
        <dbReference type="ARBA" id="ARBA00023002"/>
    </source>
</evidence>
<comment type="similarity">
    <text evidence="5">Belongs to the L2HGDH family.</text>
</comment>
<dbReference type="Gene3D" id="3.30.9.10">
    <property type="entry name" value="D-Amino Acid Oxidase, subunit A, domain 2"/>
    <property type="match status" value="1"/>
</dbReference>
<gene>
    <name evidence="7" type="ORF">SAMN04489812_3587</name>
</gene>
<dbReference type="AlphaFoldDB" id="A0A1H1WDG2"/>
<evidence type="ECO:0000256" key="1">
    <source>
        <dbReference type="ARBA" id="ARBA00001974"/>
    </source>
</evidence>
<keyword evidence="2" id="KW-0285">Flavoprotein</keyword>
<evidence type="ECO:0000313" key="8">
    <source>
        <dbReference type="Proteomes" id="UP000199103"/>
    </source>
</evidence>
<proteinExistence type="inferred from homology"/>
<dbReference type="Pfam" id="PF01266">
    <property type="entry name" value="DAO"/>
    <property type="match status" value="1"/>
</dbReference>